<evidence type="ECO:0000256" key="1">
    <source>
        <dbReference type="ARBA" id="ARBA00010996"/>
    </source>
</evidence>
<evidence type="ECO:0000313" key="4">
    <source>
        <dbReference type="Proteomes" id="UP001610706"/>
    </source>
</evidence>
<protein>
    <submittedName>
        <fullName evidence="3">SCO family protein</fullName>
    </submittedName>
</protein>
<keyword evidence="2" id="KW-0732">Signal</keyword>
<dbReference type="Pfam" id="PF02630">
    <property type="entry name" value="SCO1-SenC"/>
    <property type="match status" value="1"/>
</dbReference>
<comment type="similarity">
    <text evidence="1">Belongs to the SCO1/2 family.</text>
</comment>
<organism evidence="3 4">
    <name type="scientific">Oceanimonas smirnovii</name>
    <dbReference type="NCBI Taxonomy" id="264574"/>
    <lineage>
        <taxon>Bacteria</taxon>
        <taxon>Pseudomonadati</taxon>
        <taxon>Pseudomonadota</taxon>
        <taxon>Gammaproteobacteria</taxon>
        <taxon>Aeromonadales</taxon>
        <taxon>Aeromonadaceae</taxon>
        <taxon>Oceanimonas</taxon>
    </lineage>
</organism>
<name>A0ABW7P2D0_9GAMM</name>
<sequence length="178" mass="19677">MKTLTLLLALLSLNALAALPGDSLYQLNDQWQNRHGKTLKLQDMAGKKQLFAFIYTDCATACPIIVSELKRIQQALTPEQQQRIGFVLVSLTPGTDTPKVMAHFARQRELDEHWTLLSGNEHQVRTLAMALNIKYMGLANGEIAHSNAITALDEQGRILFQQSGLPDGPEGVIAKMVL</sequence>
<dbReference type="CDD" id="cd02968">
    <property type="entry name" value="SCO"/>
    <property type="match status" value="1"/>
</dbReference>
<feature type="signal peptide" evidence="2">
    <location>
        <begin position="1"/>
        <end position="17"/>
    </location>
</feature>
<evidence type="ECO:0000256" key="2">
    <source>
        <dbReference type="SAM" id="SignalP"/>
    </source>
</evidence>
<accession>A0ABW7P2D0</accession>
<dbReference type="PANTHER" id="PTHR12151:SF25">
    <property type="entry name" value="LINALOOL DEHYDRATASE_ISOMERASE DOMAIN-CONTAINING PROTEIN"/>
    <property type="match status" value="1"/>
</dbReference>
<comment type="caution">
    <text evidence="3">The sequence shown here is derived from an EMBL/GenBank/DDBJ whole genome shotgun (WGS) entry which is preliminary data.</text>
</comment>
<dbReference type="EMBL" id="JBGFTR010000013">
    <property type="protein sequence ID" value="MFH7565622.1"/>
    <property type="molecule type" value="Genomic_DNA"/>
</dbReference>
<proteinExistence type="inferred from homology"/>
<dbReference type="PANTHER" id="PTHR12151">
    <property type="entry name" value="ELECTRON TRANSPORT PROTIN SCO1/SENC FAMILY MEMBER"/>
    <property type="match status" value="1"/>
</dbReference>
<dbReference type="SUPFAM" id="SSF52833">
    <property type="entry name" value="Thioredoxin-like"/>
    <property type="match status" value="1"/>
</dbReference>
<dbReference type="Gene3D" id="3.40.30.10">
    <property type="entry name" value="Glutaredoxin"/>
    <property type="match status" value="1"/>
</dbReference>
<reference evidence="3 4" key="1">
    <citation type="submission" date="2024-08" db="EMBL/GenBank/DDBJ databases">
        <title>Oceanimonas smirnovii Genome sequencing and assembly.</title>
        <authorList>
            <person name="Tang B."/>
        </authorList>
    </citation>
    <scope>NUCLEOTIDE SEQUENCE [LARGE SCALE GENOMIC DNA]</scope>
    <source>
        <strain evidence="3 4">OS2020-119</strain>
    </source>
</reference>
<feature type="chain" id="PRO_5045301691" evidence="2">
    <location>
        <begin position="18"/>
        <end position="178"/>
    </location>
</feature>
<dbReference type="InterPro" id="IPR003782">
    <property type="entry name" value="SCO1/SenC"/>
</dbReference>
<gene>
    <name evidence="3" type="ORF">AB9R89_09820</name>
</gene>
<evidence type="ECO:0000313" key="3">
    <source>
        <dbReference type="EMBL" id="MFH7565622.1"/>
    </source>
</evidence>
<dbReference type="InterPro" id="IPR036249">
    <property type="entry name" value="Thioredoxin-like_sf"/>
</dbReference>
<dbReference type="Proteomes" id="UP001610706">
    <property type="component" value="Unassembled WGS sequence"/>
</dbReference>
<dbReference type="RefSeq" id="WP_395545485.1">
    <property type="nucleotide sequence ID" value="NZ_CP166302.1"/>
</dbReference>
<keyword evidence="4" id="KW-1185">Reference proteome</keyword>